<keyword evidence="3" id="KW-1185">Reference proteome</keyword>
<evidence type="ECO:0000259" key="1">
    <source>
        <dbReference type="Pfam" id="PF00149"/>
    </source>
</evidence>
<dbReference type="InterPro" id="IPR004843">
    <property type="entry name" value="Calcineurin-like_PHP"/>
</dbReference>
<reference evidence="2 3" key="1">
    <citation type="submission" date="2024-02" db="EMBL/GenBank/DDBJ databases">
        <authorList>
            <person name="Chen Y."/>
            <person name="Shah S."/>
            <person name="Dougan E. K."/>
            <person name="Thang M."/>
            <person name="Chan C."/>
        </authorList>
    </citation>
    <scope>NUCLEOTIDE SEQUENCE [LARGE SCALE GENOMIC DNA]</scope>
</reference>
<dbReference type="InterPro" id="IPR051693">
    <property type="entry name" value="UPF0046_metallophosphoest"/>
</dbReference>
<gene>
    <name evidence="2" type="ORF">SCF082_LOCUS14097</name>
</gene>
<dbReference type="PANTHER" id="PTHR12905:SF0">
    <property type="entry name" value="CALCINEURIN-LIKE PHOSPHOESTERASE DOMAIN-CONTAINING PROTEIN"/>
    <property type="match status" value="1"/>
</dbReference>
<dbReference type="Gene3D" id="3.60.21.10">
    <property type="match status" value="1"/>
</dbReference>
<evidence type="ECO:0000313" key="3">
    <source>
        <dbReference type="Proteomes" id="UP001642464"/>
    </source>
</evidence>
<dbReference type="SUPFAM" id="SSF56300">
    <property type="entry name" value="Metallo-dependent phosphatases"/>
    <property type="match status" value="1"/>
</dbReference>
<dbReference type="Proteomes" id="UP001642464">
    <property type="component" value="Unassembled WGS sequence"/>
</dbReference>
<protein>
    <submittedName>
        <fullName evidence="2">Metallophosphoesterase MPPED2 (Metallophosphoesterase domain-containing protein 2)</fullName>
    </submittedName>
</protein>
<comment type="caution">
    <text evidence="2">The sequence shown here is derived from an EMBL/GenBank/DDBJ whole genome shotgun (WGS) entry which is preliminary data.</text>
</comment>
<evidence type="ECO:0000313" key="2">
    <source>
        <dbReference type="EMBL" id="CAK9018439.1"/>
    </source>
</evidence>
<organism evidence="2 3">
    <name type="scientific">Durusdinium trenchii</name>
    <dbReference type="NCBI Taxonomy" id="1381693"/>
    <lineage>
        <taxon>Eukaryota</taxon>
        <taxon>Sar</taxon>
        <taxon>Alveolata</taxon>
        <taxon>Dinophyceae</taxon>
        <taxon>Suessiales</taxon>
        <taxon>Symbiodiniaceae</taxon>
        <taxon>Durusdinium</taxon>
    </lineage>
</organism>
<proteinExistence type="predicted"/>
<name>A0ABP0JVT5_9DINO</name>
<feature type="domain" description="Calcineurin-like phosphoesterase" evidence="1">
    <location>
        <begin position="63"/>
        <end position="241"/>
    </location>
</feature>
<dbReference type="InterPro" id="IPR029052">
    <property type="entry name" value="Metallo-depent_PP-like"/>
</dbReference>
<dbReference type="EMBL" id="CAXAMM010008780">
    <property type="protein sequence ID" value="CAK9018439.1"/>
    <property type="molecule type" value="Genomic_DNA"/>
</dbReference>
<sequence length="298" mass="32750">MLGWLYDVAWSSILSLRQGPVQTLGAQENGFLYMRGTSERLLANSPIQAEDLPLKPKGHVRLVLVSDTHERHRGLRLPPCDAVLHSGDVLACSSYATRQHAEQVLKDFGDWLRSAECARRFVIAGNHDFWLEELGPETTQELLGDAVQYLEFSSGSFTVDLGAGPQELRVFGAPLSAGKSFNRAFQQKEARQRFLAEPEIVRAEIVLTHGPLSSSMWTEEMVKRLSDLRPALHVCGHIHGYYGRARPITTSGGLSINASTMQTVGRFTGQRPWNPPIVLDLQLSAGAEPVGVAPTCAP</sequence>
<dbReference type="PANTHER" id="PTHR12905">
    <property type="entry name" value="METALLOPHOSPHOESTERASE"/>
    <property type="match status" value="1"/>
</dbReference>
<accession>A0ABP0JVT5</accession>
<dbReference type="Pfam" id="PF00149">
    <property type="entry name" value="Metallophos"/>
    <property type="match status" value="1"/>
</dbReference>